<dbReference type="Pfam" id="PF00389">
    <property type="entry name" value="2-Hacid_dh"/>
    <property type="match status" value="1"/>
</dbReference>
<dbReference type="InterPro" id="IPR029753">
    <property type="entry name" value="D-isomer_DH_CS"/>
</dbReference>
<accession>A0AAW9QF64</accession>
<dbReference type="Proteomes" id="UP001336250">
    <property type="component" value="Unassembled WGS sequence"/>
</dbReference>
<comment type="similarity">
    <text evidence="1 4">Belongs to the D-isomer specific 2-hydroxyacid dehydrogenase family.</text>
</comment>
<dbReference type="InterPro" id="IPR006139">
    <property type="entry name" value="D-isomer_2_OHA_DH_cat_dom"/>
</dbReference>
<dbReference type="AlphaFoldDB" id="A0AAW9QF64"/>
<dbReference type="EMBL" id="JAZIBG010000019">
    <property type="protein sequence ID" value="MEF7613700.1"/>
    <property type="molecule type" value="Genomic_DNA"/>
</dbReference>
<evidence type="ECO:0000256" key="2">
    <source>
        <dbReference type="ARBA" id="ARBA00023002"/>
    </source>
</evidence>
<dbReference type="RefSeq" id="WP_332288640.1">
    <property type="nucleotide sequence ID" value="NZ_JAZIBG010000019.1"/>
</dbReference>
<dbReference type="GO" id="GO:0047545">
    <property type="term" value="F:(S)-2-hydroxyglutarate dehydrogenase activity"/>
    <property type="evidence" value="ECO:0007669"/>
    <property type="project" value="UniProtKB-ARBA"/>
</dbReference>
<dbReference type="PROSITE" id="PS00671">
    <property type="entry name" value="D_2_HYDROXYACID_DH_3"/>
    <property type="match status" value="1"/>
</dbReference>
<evidence type="ECO:0000313" key="7">
    <source>
        <dbReference type="EMBL" id="MEF7613700.1"/>
    </source>
</evidence>
<dbReference type="SUPFAM" id="SSF52283">
    <property type="entry name" value="Formate/glycerate dehydrogenase catalytic domain-like"/>
    <property type="match status" value="1"/>
</dbReference>
<proteinExistence type="inferred from homology"/>
<dbReference type="PANTHER" id="PTHR42938">
    <property type="entry name" value="FORMATE DEHYDROGENASE 1"/>
    <property type="match status" value="1"/>
</dbReference>
<protein>
    <submittedName>
        <fullName evidence="7">Hydroxyacid dehydrogenase</fullName>
    </submittedName>
</protein>
<dbReference type="Pfam" id="PF02826">
    <property type="entry name" value="2-Hacid_dh_C"/>
    <property type="match status" value="1"/>
</dbReference>
<dbReference type="CDD" id="cd12173">
    <property type="entry name" value="PGDH_4"/>
    <property type="match status" value="1"/>
</dbReference>
<dbReference type="SUPFAM" id="SSF51735">
    <property type="entry name" value="NAD(P)-binding Rossmann-fold domains"/>
    <property type="match status" value="1"/>
</dbReference>
<reference evidence="7 8" key="1">
    <citation type="submission" date="2024-02" db="EMBL/GenBank/DDBJ databases">
        <title>Genome sequence of Aquincola sp. MAHUQ-54.</title>
        <authorList>
            <person name="Huq M.A."/>
        </authorList>
    </citation>
    <scope>NUCLEOTIDE SEQUENCE [LARGE SCALE GENOMIC DNA]</scope>
    <source>
        <strain evidence="7 8">MAHUQ-54</strain>
    </source>
</reference>
<name>A0AAW9QF64_9BURK</name>
<evidence type="ECO:0000259" key="6">
    <source>
        <dbReference type="Pfam" id="PF02826"/>
    </source>
</evidence>
<dbReference type="InterPro" id="IPR036291">
    <property type="entry name" value="NAD(P)-bd_dom_sf"/>
</dbReference>
<gene>
    <name evidence="7" type="ORF">V4F39_07230</name>
</gene>
<evidence type="ECO:0000256" key="4">
    <source>
        <dbReference type="RuleBase" id="RU003719"/>
    </source>
</evidence>
<evidence type="ECO:0000256" key="3">
    <source>
        <dbReference type="ARBA" id="ARBA00023027"/>
    </source>
</evidence>
<dbReference type="GO" id="GO:0051287">
    <property type="term" value="F:NAD binding"/>
    <property type="evidence" value="ECO:0007669"/>
    <property type="project" value="InterPro"/>
</dbReference>
<dbReference type="PANTHER" id="PTHR42938:SF47">
    <property type="entry name" value="HYDROXYPYRUVATE REDUCTASE"/>
    <property type="match status" value="1"/>
</dbReference>
<dbReference type="GO" id="GO:0006564">
    <property type="term" value="P:L-serine biosynthetic process"/>
    <property type="evidence" value="ECO:0007669"/>
    <property type="project" value="UniProtKB-ARBA"/>
</dbReference>
<dbReference type="Gene3D" id="3.40.50.720">
    <property type="entry name" value="NAD(P)-binding Rossmann-like Domain"/>
    <property type="match status" value="2"/>
</dbReference>
<dbReference type="InterPro" id="IPR006140">
    <property type="entry name" value="D-isomer_DH_NAD-bd"/>
</dbReference>
<keyword evidence="3" id="KW-0520">NAD</keyword>
<dbReference type="GO" id="GO:0004617">
    <property type="term" value="F:phosphoglycerate dehydrogenase activity"/>
    <property type="evidence" value="ECO:0007669"/>
    <property type="project" value="UniProtKB-ARBA"/>
</dbReference>
<organism evidence="7 8">
    <name type="scientific">Aquincola agrisoli</name>
    <dbReference type="NCBI Taxonomy" id="3119538"/>
    <lineage>
        <taxon>Bacteria</taxon>
        <taxon>Pseudomonadati</taxon>
        <taxon>Pseudomonadota</taxon>
        <taxon>Betaproteobacteria</taxon>
        <taxon>Burkholderiales</taxon>
        <taxon>Sphaerotilaceae</taxon>
        <taxon>Aquincola</taxon>
    </lineage>
</organism>
<evidence type="ECO:0000256" key="1">
    <source>
        <dbReference type="ARBA" id="ARBA00005854"/>
    </source>
</evidence>
<keyword evidence="8" id="KW-1185">Reference proteome</keyword>
<dbReference type="PROSITE" id="PS00670">
    <property type="entry name" value="D_2_HYDROXYACID_DH_2"/>
    <property type="match status" value="1"/>
</dbReference>
<comment type="caution">
    <text evidence="7">The sequence shown here is derived from an EMBL/GenBank/DDBJ whole genome shotgun (WGS) entry which is preliminary data.</text>
</comment>
<dbReference type="FunFam" id="3.40.50.720:FF:000041">
    <property type="entry name" value="D-3-phosphoglycerate dehydrogenase"/>
    <property type="match status" value="1"/>
</dbReference>
<evidence type="ECO:0000313" key="8">
    <source>
        <dbReference type="Proteomes" id="UP001336250"/>
    </source>
</evidence>
<evidence type="ECO:0000259" key="5">
    <source>
        <dbReference type="Pfam" id="PF00389"/>
    </source>
</evidence>
<sequence length="311" mass="32217">MSRVVITEFMDEPAVARLRAAHDVLYDPKLVDDAVRLHAEAASADVLIVRNRTQVRGELLASMKRCRVVGRLGVGLDNIDVPGCEARGMRVIPAAGANALSVAEYVIGTAMLLLRGAYQSTADVAAGRWPRPALSNGREVGGRTLGLIGFGSIGQLTARLAQGLGMRVMAYDAMLDADHPAYAASGVSPAGLDALIAQADVISLHVPLVDSTRGLFGAGRIAAMKRGAVLVNTARGGIVDELAVAEALRSGHLGGAALDVFDAEPLAAAPHFTGCPNLVLTPHIAGVTAESNERVSSLIADKVLEALNGTP</sequence>
<feature type="domain" description="D-isomer specific 2-hydroxyacid dehydrogenase catalytic" evidence="5">
    <location>
        <begin position="4"/>
        <end position="310"/>
    </location>
</feature>
<keyword evidence="2 4" id="KW-0560">Oxidoreductase</keyword>
<feature type="domain" description="D-isomer specific 2-hydroxyacid dehydrogenase NAD-binding" evidence="6">
    <location>
        <begin position="108"/>
        <end position="285"/>
    </location>
</feature>